<dbReference type="PRINTS" id="PR00368">
    <property type="entry name" value="FADPNR"/>
</dbReference>
<dbReference type="Proteomes" id="UP000275076">
    <property type="component" value="Unassembled WGS sequence"/>
</dbReference>
<accession>A0A428N489</accession>
<keyword evidence="2" id="KW-0285">Flavoprotein</keyword>
<dbReference type="SUPFAM" id="SSF55424">
    <property type="entry name" value="FAD/NAD-linked reductases, dimerisation (C-terminal) domain"/>
    <property type="match status" value="1"/>
</dbReference>
<dbReference type="PIRSF" id="PIRSF000350">
    <property type="entry name" value="Mercury_reductase_MerA"/>
    <property type="match status" value="1"/>
</dbReference>
<dbReference type="InterPro" id="IPR016156">
    <property type="entry name" value="FAD/NAD-linked_Rdtase_dimer_sf"/>
</dbReference>
<feature type="disulfide bond" description="Redox-active" evidence="8">
    <location>
        <begin position="47"/>
        <end position="52"/>
    </location>
</feature>
<proteinExistence type="inferred from homology"/>
<evidence type="ECO:0000256" key="2">
    <source>
        <dbReference type="ARBA" id="ARBA00022630"/>
    </source>
</evidence>
<evidence type="ECO:0000256" key="1">
    <source>
        <dbReference type="ARBA" id="ARBA00007532"/>
    </source>
</evidence>
<evidence type="ECO:0000256" key="3">
    <source>
        <dbReference type="ARBA" id="ARBA00022827"/>
    </source>
</evidence>
<comment type="cofactor">
    <cofactor evidence="7">
        <name>FAD</name>
        <dbReference type="ChEBI" id="CHEBI:57692"/>
    </cofactor>
    <text evidence="7">Binds 1 FAD per subunit.</text>
</comment>
<protein>
    <submittedName>
        <fullName evidence="11">NAD(P)/FAD-dependent oxidoreductase</fullName>
    </submittedName>
</protein>
<feature type="domain" description="FAD/NAD(P)-binding" evidence="10">
    <location>
        <begin position="11"/>
        <end position="331"/>
    </location>
</feature>
<evidence type="ECO:0000256" key="8">
    <source>
        <dbReference type="PIRSR" id="PIRSR000350-4"/>
    </source>
</evidence>
<evidence type="ECO:0000256" key="5">
    <source>
        <dbReference type="ARBA" id="ARBA00023027"/>
    </source>
</evidence>
<feature type="domain" description="Pyridine nucleotide-disulphide oxidoreductase dimerisation" evidence="9">
    <location>
        <begin position="351"/>
        <end position="459"/>
    </location>
</feature>
<dbReference type="PRINTS" id="PR00411">
    <property type="entry name" value="PNDRDTASEI"/>
</dbReference>
<dbReference type="PANTHER" id="PTHR22912:SF151">
    <property type="entry name" value="DIHYDROLIPOYL DEHYDROGENASE, MITOCHONDRIAL"/>
    <property type="match status" value="1"/>
</dbReference>
<dbReference type="InterPro" id="IPR001100">
    <property type="entry name" value="Pyr_nuc-diS_OxRdtase"/>
</dbReference>
<feature type="binding site" evidence="7">
    <location>
        <begin position="185"/>
        <end position="192"/>
    </location>
    <ligand>
        <name>NAD(+)</name>
        <dbReference type="ChEBI" id="CHEBI:57540"/>
    </ligand>
</feature>
<dbReference type="RefSeq" id="WP_125556201.1">
    <property type="nucleotide sequence ID" value="NZ_RBVX01000010.1"/>
</dbReference>
<reference evidence="11 12" key="1">
    <citation type="submission" date="2018-10" db="EMBL/GenBank/DDBJ databases">
        <title>Draft genome sequence of Bacillus salarius IM0101, isolated from a hypersaline soil in Inner Mongolia, China.</title>
        <authorList>
            <person name="Yamprayoonswat W."/>
            <person name="Boonvisut S."/>
            <person name="Jumpathong W."/>
            <person name="Sittihan S."/>
            <person name="Ruangsuj P."/>
            <person name="Wanthongcharoen S."/>
            <person name="Thongpramul N."/>
            <person name="Pimmason S."/>
            <person name="Yu B."/>
            <person name="Yasawong M."/>
        </authorList>
    </citation>
    <scope>NUCLEOTIDE SEQUENCE [LARGE SCALE GENOMIC DNA]</scope>
    <source>
        <strain evidence="11 12">IM0101</strain>
    </source>
</reference>
<comment type="similarity">
    <text evidence="1">Belongs to the class-I pyridine nucleotide-disulfide oxidoreductase family.</text>
</comment>
<keyword evidence="4" id="KW-0560">Oxidoreductase</keyword>
<name>A0A428N489_9BACI</name>
<evidence type="ECO:0000256" key="4">
    <source>
        <dbReference type="ARBA" id="ARBA00023002"/>
    </source>
</evidence>
<sequence>MVVGDFAHEREVVVIGGGPGGYHAAIRAAQLGKEVTIIENQKLGGVCLNESCVPSKLFANAAGKLDEARDMESFGIKGYEKVSFDINGLQERKNKVVHSLTQGVEALLKKNNIEKVQGTAFFISDTELGVENQDAFEKYKFEQVIIATGASFSAPENIPDNDDRILFGSSLYAMDETPEHLALYGSDYITLEAAAIFASFGSEITIILDQEKDSFSFDKTINKELLRLLKKRKIKVYKKTKMTDVTALKDGVHVTLISSNGELTIEASHLFVSSDKSANTSGLRLESCGVEVSANGFIPITNTTQTNKSHVYAVGDTTTSGSLAVEAIKQGKVAGEQAAGENSEWDPGLCPVVAHTVKPIAVVGLTEEEALQEGYNIRVSQFPLASNGYAALSNEKEGIVKVVSEKDTDVILGYHAIGCGSIEMISSAVQVLEMGGRIEDVIYPYYPHPSINEAWLEAAEGLLGKAVHG</sequence>
<dbReference type="InterPro" id="IPR050151">
    <property type="entry name" value="Class-I_Pyr_Nuc-Dis_Oxidored"/>
</dbReference>
<feature type="active site" description="Proton acceptor" evidence="6">
    <location>
        <position position="448"/>
    </location>
</feature>
<gene>
    <name evidence="11" type="ORF">D7Z54_12625</name>
</gene>
<evidence type="ECO:0000313" key="12">
    <source>
        <dbReference type="Proteomes" id="UP000275076"/>
    </source>
</evidence>
<dbReference type="SUPFAM" id="SSF51905">
    <property type="entry name" value="FAD/NAD(P)-binding domain"/>
    <property type="match status" value="1"/>
</dbReference>
<feature type="binding site" evidence="7">
    <location>
        <position position="316"/>
    </location>
    <ligand>
        <name>FAD</name>
        <dbReference type="ChEBI" id="CHEBI:57692"/>
    </ligand>
</feature>
<dbReference type="EMBL" id="RBVX01000010">
    <property type="protein sequence ID" value="RSL33138.1"/>
    <property type="molecule type" value="Genomic_DNA"/>
</dbReference>
<dbReference type="GO" id="GO:0006103">
    <property type="term" value="P:2-oxoglutarate metabolic process"/>
    <property type="evidence" value="ECO:0007669"/>
    <property type="project" value="TreeGrafter"/>
</dbReference>
<dbReference type="Pfam" id="PF07992">
    <property type="entry name" value="Pyr_redox_2"/>
    <property type="match status" value="1"/>
</dbReference>
<dbReference type="Pfam" id="PF02852">
    <property type="entry name" value="Pyr_redox_dim"/>
    <property type="match status" value="1"/>
</dbReference>
<evidence type="ECO:0000313" key="11">
    <source>
        <dbReference type="EMBL" id="RSL33138.1"/>
    </source>
</evidence>
<comment type="caution">
    <text evidence="11">The sequence shown here is derived from an EMBL/GenBank/DDBJ whole genome shotgun (WGS) entry which is preliminary data.</text>
</comment>
<evidence type="ECO:0000256" key="6">
    <source>
        <dbReference type="PIRSR" id="PIRSR000350-2"/>
    </source>
</evidence>
<keyword evidence="3 7" id="KW-0274">FAD</keyword>
<keyword evidence="12" id="KW-1185">Reference proteome</keyword>
<dbReference type="PANTHER" id="PTHR22912">
    <property type="entry name" value="DISULFIDE OXIDOREDUCTASE"/>
    <property type="match status" value="1"/>
</dbReference>
<dbReference type="FunFam" id="3.30.390.30:FF:000001">
    <property type="entry name" value="Dihydrolipoyl dehydrogenase"/>
    <property type="match status" value="1"/>
</dbReference>
<dbReference type="AlphaFoldDB" id="A0A428N489"/>
<evidence type="ECO:0000259" key="10">
    <source>
        <dbReference type="Pfam" id="PF07992"/>
    </source>
</evidence>
<dbReference type="InterPro" id="IPR036188">
    <property type="entry name" value="FAD/NAD-bd_sf"/>
</dbReference>
<evidence type="ECO:0000256" key="7">
    <source>
        <dbReference type="PIRSR" id="PIRSR000350-3"/>
    </source>
</evidence>
<organism evidence="11 12">
    <name type="scientific">Salibacterium salarium</name>
    <dbReference type="NCBI Taxonomy" id="284579"/>
    <lineage>
        <taxon>Bacteria</taxon>
        <taxon>Bacillati</taxon>
        <taxon>Bacillota</taxon>
        <taxon>Bacilli</taxon>
        <taxon>Bacillales</taxon>
        <taxon>Bacillaceae</taxon>
    </lineage>
</organism>
<dbReference type="Gene3D" id="3.30.390.30">
    <property type="match status" value="1"/>
</dbReference>
<keyword evidence="5 7" id="KW-0520">NAD</keyword>
<dbReference type="GO" id="GO:0004148">
    <property type="term" value="F:dihydrolipoyl dehydrogenase (NADH) activity"/>
    <property type="evidence" value="ECO:0007669"/>
    <property type="project" value="TreeGrafter"/>
</dbReference>
<dbReference type="GO" id="GO:0050660">
    <property type="term" value="F:flavin adenine dinucleotide binding"/>
    <property type="evidence" value="ECO:0007669"/>
    <property type="project" value="TreeGrafter"/>
</dbReference>
<dbReference type="Gene3D" id="3.50.50.60">
    <property type="entry name" value="FAD/NAD(P)-binding domain"/>
    <property type="match status" value="2"/>
</dbReference>
<dbReference type="InterPro" id="IPR004099">
    <property type="entry name" value="Pyr_nucl-diS_OxRdtase_dimer"/>
</dbReference>
<dbReference type="OrthoDB" id="9800167at2"/>
<evidence type="ECO:0000259" key="9">
    <source>
        <dbReference type="Pfam" id="PF02852"/>
    </source>
</evidence>
<dbReference type="InterPro" id="IPR023753">
    <property type="entry name" value="FAD/NAD-binding_dom"/>
</dbReference>
<feature type="binding site" evidence="7">
    <location>
        <position position="56"/>
    </location>
    <ligand>
        <name>FAD</name>
        <dbReference type="ChEBI" id="CHEBI:57692"/>
    </ligand>
</feature>
<keyword evidence="7" id="KW-0547">Nucleotide-binding</keyword>